<accession>A0A1N6EQJ3</accession>
<feature type="region of interest" description="Disordered" evidence="1">
    <location>
        <begin position="1"/>
        <end position="67"/>
    </location>
</feature>
<feature type="compositionally biased region" description="Basic and acidic residues" evidence="1">
    <location>
        <begin position="42"/>
        <end position="52"/>
    </location>
</feature>
<proteinExistence type="predicted"/>
<evidence type="ECO:0000313" key="3">
    <source>
        <dbReference type="Proteomes" id="UP000184932"/>
    </source>
</evidence>
<dbReference type="OrthoDB" id="7868955at2"/>
<dbReference type="STRING" id="1217970.SAMN05444002_1004"/>
<evidence type="ECO:0000256" key="1">
    <source>
        <dbReference type="SAM" id="MobiDB-lite"/>
    </source>
</evidence>
<gene>
    <name evidence="2" type="ORF">SAMN05444002_1004</name>
</gene>
<protein>
    <submittedName>
        <fullName evidence="2">Uncharacterized protein</fullName>
    </submittedName>
</protein>
<evidence type="ECO:0000313" key="2">
    <source>
        <dbReference type="EMBL" id="SIN85193.1"/>
    </source>
</evidence>
<sequence length="67" mass="7307">MAERKRSKDMSRDSDKVLGAEGSISHGGREGGELARNVASLDEYKRANERPAGKTRVTKSMEKGEGQ</sequence>
<organism evidence="2 3">
    <name type="scientific">Vannielia litorea</name>
    <dbReference type="NCBI Taxonomy" id="1217970"/>
    <lineage>
        <taxon>Bacteria</taxon>
        <taxon>Pseudomonadati</taxon>
        <taxon>Pseudomonadota</taxon>
        <taxon>Alphaproteobacteria</taxon>
        <taxon>Rhodobacterales</taxon>
        <taxon>Paracoccaceae</taxon>
        <taxon>Vannielia</taxon>
    </lineage>
</organism>
<keyword evidence="3" id="KW-1185">Reference proteome</keyword>
<reference evidence="3" key="1">
    <citation type="submission" date="2016-11" db="EMBL/GenBank/DDBJ databases">
        <authorList>
            <person name="Varghese N."/>
            <person name="Submissions S."/>
        </authorList>
    </citation>
    <scope>NUCLEOTIDE SEQUENCE [LARGE SCALE GENOMIC DNA]</scope>
    <source>
        <strain evidence="3">DSM 29440</strain>
    </source>
</reference>
<dbReference type="AlphaFoldDB" id="A0A1N6EQJ3"/>
<feature type="compositionally biased region" description="Basic and acidic residues" evidence="1">
    <location>
        <begin position="1"/>
        <end position="18"/>
    </location>
</feature>
<dbReference type="EMBL" id="FSRL01000001">
    <property type="protein sequence ID" value="SIN85193.1"/>
    <property type="molecule type" value="Genomic_DNA"/>
</dbReference>
<name>A0A1N6EQJ3_9RHOB</name>
<dbReference type="RefSeq" id="WP_074255117.1">
    <property type="nucleotide sequence ID" value="NZ_FSRL01000001.1"/>
</dbReference>
<dbReference type="Proteomes" id="UP000184932">
    <property type="component" value="Unassembled WGS sequence"/>
</dbReference>